<dbReference type="GO" id="GO:0005829">
    <property type="term" value="C:cytosol"/>
    <property type="evidence" value="ECO:0007669"/>
    <property type="project" value="TreeGrafter"/>
</dbReference>
<dbReference type="GO" id="GO:0006606">
    <property type="term" value="P:protein import into nucleus"/>
    <property type="evidence" value="ECO:0007669"/>
    <property type="project" value="TreeGrafter"/>
</dbReference>
<dbReference type="VEuPathDB" id="FungiDB:C5L36_0C10620"/>
<accession>A0A099NWU0</accession>
<dbReference type="AlphaFoldDB" id="A0A099NWU0"/>
<evidence type="ECO:0000313" key="5">
    <source>
        <dbReference type="EMBL" id="KGK36414.1"/>
    </source>
</evidence>
<dbReference type="Pfam" id="PF03810">
    <property type="entry name" value="IBN_N"/>
    <property type="match status" value="1"/>
</dbReference>
<dbReference type="PROSITE" id="PS50166">
    <property type="entry name" value="IMPORTIN_B_NT"/>
    <property type="match status" value="1"/>
</dbReference>
<comment type="caution">
    <text evidence="5">The sequence shown here is derived from an EMBL/GenBank/DDBJ whole genome shotgun (WGS) entry which is preliminary data.</text>
</comment>
<name>A0A099NWU0_PICKU</name>
<dbReference type="eggNOG" id="KOG1991">
    <property type="taxonomic scope" value="Eukaryota"/>
</dbReference>
<dbReference type="GO" id="GO:0005635">
    <property type="term" value="C:nuclear envelope"/>
    <property type="evidence" value="ECO:0007669"/>
    <property type="project" value="TreeGrafter"/>
</dbReference>
<protein>
    <recommendedName>
        <fullName evidence="4">Importin N-terminal domain-containing protein</fullName>
    </recommendedName>
</protein>
<dbReference type="HOGENOM" id="CLU_317837_0_0_1"/>
<evidence type="ECO:0000256" key="3">
    <source>
        <dbReference type="ARBA" id="ARBA00023242"/>
    </source>
</evidence>
<reference evidence="6" key="1">
    <citation type="journal article" date="2014" name="Microb. Cell Fact.">
        <title>Exploiting Issatchenkia orientalis SD108 for succinic acid production.</title>
        <authorList>
            <person name="Xiao H."/>
            <person name="Shao Z."/>
            <person name="Jiang Y."/>
            <person name="Dole S."/>
            <person name="Zhao H."/>
        </authorList>
    </citation>
    <scope>NUCLEOTIDE SEQUENCE [LARGE SCALE GENOMIC DNA]</scope>
    <source>
        <strain evidence="6">SD108</strain>
    </source>
</reference>
<evidence type="ECO:0000256" key="2">
    <source>
        <dbReference type="ARBA" id="ARBA00022448"/>
    </source>
</evidence>
<dbReference type="SUPFAM" id="SSF48371">
    <property type="entry name" value="ARM repeat"/>
    <property type="match status" value="1"/>
</dbReference>
<evidence type="ECO:0000259" key="4">
    <source>
        <dbReference type="PROSITE" id="PS50166"/>
    </source>
</evidence>
<dbReference type="GO" id="GO:0031267">
    <property type="term" value="F:small GTPase binding"/>
    <property type="evidence" value="ECO:0007669"/>
    <property type="project" value="InterPro"/>
</dbReference>
<feature type="domain" description="Importin N-terminal" evidence="4">
    <location>
        <begin position="16"/>
        <end position="92"/>
    </location>
</feature>
<evidence type="ECO:0000256" key="1">
    <source>
        <dbReference type="ARBA" id="ARBA00004123"/>
    </source>
</evidence>
<proteinExistence type="predicted"/>
<dbReference type="Gene3D" id="1.25.10.10">
    <property type="entry name" value="Leucine-rich Repeat Variant"/>
    <property type="match status" value="1"/>
</dbReference>
<dbReference type="InterPro" id="IPR016024">
    <property type="entry name" value="ARM-type_fold"/>
</dbReference>
<dbReference type="EMBL" id="JQFK01000073">
    <property type="protein sequence ID" value="KGK36414.1"/>
    <property type="molecule type" value="Genomic_DNA"/>
</dbReference>
<gene>
    <name evidence="5" type="ORF">JL09_g4438</name>
</gene>
<evidence type="ECO:0000313" key="6">
    <source>
        <dbReference type="Proteomes" id="UP000029867"/>
    </source>
</evidence>
<dbReference type="InterPro" id="IPR011989">
    <property type="entry name" value="ARM-like"/>
</dbReference>
<comment type="subcellular location">
    <subcellularLocation>
        <location evidence="1">Nucleus</location>
    </subcellularLocation>
</comment>
<sequence length="916" mass="105667">MDDQILMQHLANTLSSDNQLRKQSETILLSNNSQVTRQILTLLLSNDKITIQLQLVALTLIKNRIANDWSSSSTSDELKQDVKEKIVKYIVNISNPFSANSQLLIRMSLKIIDLILLHTKSEFQFELLNFANDLLTSKAESVSDFYLCTSIIRQVARLNRHLNDYDLINEIASNFFPYFQNFLNNYKEQLKDNNIDSNKEFICYEILKILNYCTTTRICEYHQKSNNLENLCSTLNELFYLFLTTTGSFRNMKWILRFMIKLQIRSAQIKDSSIYVPTFISILQDSVIPYNVTKILEYTNKDTVALEKFVLIDKENDDSSSKERALYYFLIFLTKSVTPTTYCYIEPYMNSIISNVIVKLLSIDEYQIEDFEENPNEFINSRITAHALYSNNILARDVFNSDLESAGSIFITKLIRANAEIVNPLISLCEQILNSDDKKSIVCALNLLKLTYSYMSSQNLELIVTRIIAIASRTSGDDLWLRCLIFDFFSNINNEDVQVDLNSLPVSLDLKQPLPLLIASLKLVIIKSNCQMADPVQVMQILLSVSESENLEITNDLIDVLVEKYPDQLVPYSTELVTNLSTSFMKTLEDSYNEENDKENILLGILNNILTIVMSTNDKNTILKLNDILSPIISSIMDNALLDFLELTIELVEELTNRSENVSHLDEVINSFKNFGFDYYEYYESYFVSCYCYGNLEERSSVTNLLKWILSENPYGYESDDSEFISFLSNIVVEMVLSCSESENDGGLSDEVFNKILQMIYNSAEDKQVFWESKTTFRYIMSGFYRKPMIIMELFGDNVHEILARFERLIDESVWCTVYDLKVGILGLLQIVKGSQEYQSIRAQSMNLLTKLCDRVNDAIDHRDQLIKYSFDENKDSLEDTNNFVPDEEFDELSKVTVLNKVDVFGDLKVFLENEI</sequence>
<dbReference type="Proteomes" id="UP000029867">
    <property type="component" value="Unassembled WGS sequence"/>
</dbReference>
<dbReference type="PANTHER" id="PTHR10997">
    <property type="entry name" value="IMPORTIN-7, 8, 11"/>
    <property type="match status" value="1"/>
</dbReference>
<keyword evidence="2" id="KW-0813">Transport</keyword>
<keyword evidence="3" id="KW-0539">Nucleus</keyword>
<organism evidence="5 6">
    <name type="scientific">Pichia kudriavzevii</name>
    <name type="common">Yeast</name>
    <name type="synonym">Issatchenkia orientalis</name>
    <dbReference type="NCBI Taxonomy" id="4909"/>
    <lineage>
        <taxon>Eukaryota</taxon>
        <taxon>Fungi</taxon>
        <taxon>Dikarya</taxon>
        <taxon>Ascomycota</taxon>
        <taxon>Saccharomycotina</taxon>
        <taxon>Pichiomycetes</taxon>
        <taxon>Pichiales</taxon>
        <taxon>Pichiaceae</taxon>
        <taxon>Pichia</taxon>
    </lineage>
</organism>
<dbReference type="InterPro" id="IPR001494">
    <property type="entry name" value="Importin-beta_N"/>
</dbReference>